<dbReference type="Gene3D" id="3.40.50.1820">
    <property type="entry name" value="alpha/beta hydrolase"/>
    <property type="match status" value="1"/>
</dbReference>
<evidence type="ECO:0000259" key="2">
    <source>
        <dbReference type="Pfam" id="PF00135"/>
    </source>
</evidence>
<dbReference type="Pfam" id="PF00135">
    <property type="entry name" value="COesterase"/>
    <property type="match status" value="1"/>
</dbReference>
<dbReference type="InterPro" id="IPR002018">
    <property type="entry name" value="CarbesteraseB"/>
</dbReference>
<dbReference type="RefSeq" id="WP_109600395.1">
    <property type="nucleotide sequence ID" value="NZ_BONA01000076.1"/>
</dbReference>
<dbReference type="Proteomes" id="UP000245697">
    <property type="component" value="Unassembled WGS sequence"/>
</dbReference>
<dbReference type="OrthoDB" id="3199405at2"/>
<dbReference type="AlphaFoldDB" id="A0A316F3W3"/>
<gene>
    <name evidence="3" type="ORF">BC793_12160</name>
</gene>
<dbReference type="EMBL" id="QGGR01000021">
    <property type="protein sequence ID" value="PWK39793.1"/>
    <property type="molecule type" value="Genomic_DNA"/>
</dbReference>
<name>A0A316F3W3_9ACTN</name>
<feature type="chain" id="PRO_5039069779" evidence="1">
    <location>
        <begin position="26"/>
        <end position="552"/>
    </location>
</feature>
<keyword evidence="1" id="KW-0732">Signal</keyword>
<accession>A0A316F3W3</accession>
<dbReference type="InterPro" id="IPR050309">
    <property type="entry name" value="Type-B_Carboxylest/Lipase"/>
</dbReference>
<dbReference type="PANTHER" id="PTHR11559">
    <property type="entry name" value="CARBOXYLESTERASE"/>
    <property type="match status" value="1"/>
</dbReference>
<dbReference type="SUPFAM" id="SSF53474">
    <property type="entry name" value="alpha/beta-Hydrolases"/>
    <property type="match status" value="1"/>
</dbReference>
<evidence type="ECO:0000256" key="1">
    <source>
        <dbReference type="SAM" id="SignalP"/>
    </source>
</evidence>
<proteinExistence type="predicted"/>
<comment type="caution">
    <text evidence="3">The sequence shown here is derived from an EMBL/GenBank/DDBJ whole genome shotgun (WGS) entry which is preliminary data.</text>
</comment>
<organism evidence="3 4">
    <name type="scientific">Actinoplanes xinjiangensis</name>
    <dbReference type="NCBI Taxonomy" id="512350"/>
    <lineage>
        <taxon>Bacteria</taxon>
        <taxon>Bacillati</taxon>
        <taxon>Actinomycetota</taxon>
        <taxon>Actinomycetes</taxon>
        <taxon>Micromonosporales</taxon>
        <taxon>Micromonosporaceae</taxon>
        <taxon>Actinoplanes</taxon>
    </lineage>
</organism>
<evidence type="ECO:0000313" key="4">
    <source>
        <dbReference type="Proteomes" id="UP000245697"/>
    </source>
</evidence>
<feature type="domain" description="Carboxylesterase type B" evidence="2">
    <location>
        <begin position="33"/>
        <end position="520"/>
    </location>
</feature>
<evidence type="ECO:0000313" key="3">
    <source>
        <dbReference type="EMBL" id="PWK39793.1"/>
    </source>
</evidence>
<dbReference type="InterPro" id="IPR029058">
    <property type="entry name" value="AB_hydrolase_fold"/>
</dbReference>
<reference evidence="3 4" key="1">
    <citation type="submission" date="2018-05" db="EMBL/GenBank/DDBJ databases">
        <title>Genomic Encyclopedia of Archaeal and Bacterial Type Strains, Phase II (KMG-II): from individual species to whole genera.</title>
        <authorList>
            <person name="Goeker M."/>
        </authorList>
    </citation>
    <scope>NUCLEOTIDE SEQUENCE [LARGE SCALE GENOMIC DNA]</scope>
    <source>
        <strain evidence="3 4">DSM 45184</strain>
    </source>
</reference>
<sequence length="552" mass="59337">MTGRRVLSGLLGLALAVAPIAPAQAGRHDSAVVRHTDLGTITGNDRSRSTGTYSWLGIPYAQPPVGDLRWHAPLTHRRWTGVRDSTAYGDGCIQQGRLFSPAPSGPHYGLDIRDGLGRPVGAEDCLTLNVYRPATGQKKLPIIVFIHGGSNVVGYSADPMYDGNALARRANAVVVTVNYRLGSLGWLDLPQLKTGDPVNDSGNFGTLDQIEALRFVHRNAAVFGGDASNVTAMGESAGAVNVWALMVSPLARGLIDKVIPLSGGLSFATGERARTYADALVTAAVGDSGNPDEDVRRLRRLPAADVIRAQVIRGAAVGDPPAVIADGTVLPTDYHAAIRTGRFAGIPVLAGNTLEEGKLFGALVGAYRPSDYERFTRQYLFDPDRPSPYGVSDFLNDRYLPVDAPGGWNETARQLTDAIFTGIANDSMNSMRAAGNRNLYHYRFGWNQEPAPFDVVYGASHAMDLPFVFGTFDRGVFTFAFSRRNAPGRLQLSGVMIDSIATFVRTGRPPRDVLGARWEQWPRSLLLDAGDRRATAGSGPSTVVTERIVPTR</sequence>
<dbReference type="InterPro" id="IPR019819">
    <property type="entry name" value="Carboxylesterase_B_CS"/>
</dbReference>
<dbReference type="PROSITE" id="PS00941">
    <property type="entry name" value="CARBOXYLESTERASE_B_2"/>
    <property type="match status" value="1"/>
</dbReference>
<keyword evidence="4" id="KW-1185">Reference proteome</keyword>
<protein>
    <submittedName>
        <fullName evidence="3">Para-nitrobenzyl esterase</fullName>
    </submittedName>
</protein>
<feature type="signal peptide" evidence="1">
    <location>
        <begin position="1"/>
        <end position="25"/>
    </location>
</feature>